<dbReference type="SUPFAM" id="SSF143011">
    <property type="entry name" value="RelE-like"/>
    <property type="match status" value="1"/>
</dbReference>
<organism evidence="1 2">
    <name type="scientific">Vreelandella azerica</name>
    <dbReference type="NCBI Taxonomy" id="2732867"/>
    <lineage>
        <taxon>Bacteria</taxon>
        <taxon>Pseudomonadati</taxon>
        <taxon>Pseudomonadota</taxon>
        <taxon>Gammaproteobacteria</taxon>
        <taxon>Oceanospirillales</taxon>
        <taxon>Halomonadaceae</taxon>
        <taxon>Vreelandella</taxon>
    </lineage>
</organism>
<dbReference type="PANTHER" id="PTHR40266:SF2">
    <property type="entry name" value="TOXIN HIGB-1"/>
    <property type="match status" value="1"/>
</dbReference>
<dbReference type="PANTHER" id="PTHR40266">
    <property type="entry name" value="TOXIN HIGB-1"/>
    <property type="match status" value="1"/>
</dbReference>
<dbReference type="Pfam" id="PF05015">
    <property type="entry name" value="HigB-like_toxin"/>
    <property type="match status" value="1"/>
</dbReference>
<dbReference type="Gene3D" id="3.30.2310.20">
    <property type="entry name" value="RelE-like"/>
    <property type="match status" value="1"/>
</dbReference>
<protein>
    <submittedName>
        <fullName evidence="1">Plasmid maintenance system killer protein</fullName>
    </submittedName>
</protein>
<sequence length="97" mass="11077">MIIHFKDKGTEDVFNGVASKAARKVCPQSLWRIASIKLELLDSVVHRDELKVPPGNRLESLSGDRKGQHSIRVNDQYRICFKWTDAGPDEVELTDYH</sequence>
<reference evidence="1 2" key="1">
    <citation type="submission" date="2020-05" db="EMBL/GenBank/DDBJ databases">
        <authorList>
            <person name="Ruan W."/>
            <person name="Jeon C.O."/>
            <person name="Chun B.H."/>
        </authorList>
    </citation>
    <scope>NUCLEOTIDE SEQUENCE [LARGE SCALE GENOMIC DNA]</scope>
    <source>
        <strain evidence="1 2">TBZ9</strain>
    </source>
</reference>
<dbReference type="AlphaFoldDB" id="A0A7Y3XB06"/>
<dbReference type="Proteomes" id="UP000588806">
    <property type="component" value="Unassembled WGS sequence"/>
</dbReference>
<reference evidence="1 2" key="2">
    <citation type="submission" date="2020-06" db="EMBL/GenBank/DDBJ databases">
        <title>Halomonas songnenensis sp. nov., a moderately halophilic bacterium isolated from saline and alkaline soils.</title>
        <authorList>
            <person name="Jiang J."/>
            <person name="Pan Y."/>
        </authorList>
    </citation>
    <scope>NUCLEOTIDE SEQUENCE [LARGE SCALE GENOMIC DNA]</scope>
    <source>
        <strain evidence="1 2">TBZ9</strain>
    </source>
</reference>
<evidence type="ECO:0000313" key="2">
    <source>
        <dbReference type="Proteomes" id="UP000588806"/>
    </source>
</evidence>
<accession>A0A7Y3XB06</accession>
<comment type="caution">
    <text evidence="1">The sequence shown here is derived from an EMBL/GenBank/DDBJ whole genome shotgun (WGS) entry which is preliminary data.</text>
</comment>
<dbReference type="EMBL" id="JABFHI010000003">
    <property type="protein sequence ID" value="NOG31889.1"/>
    <property type="molecule type" value="Genomic_DNA"/>
</dbReference>
<dbReference type="InterPro" id="IPR035093">
    <property type="entry name" value="RelE/ParE_toxin_dom_sf"/>
</dbReference>
<keyword evidence="2" id="KW-1185">Reference proteome</keyword>
<evidence type="ECO:0000313" key="1">
    <source>
        <dbReference type="EMBL" id="NOG31889.1"/>
    </source>
</evidence>
<dbReference type="RefSeq" id="WP_171702352.1">
    <property type="nucleotide sequence ID" value="NZ_JABFHI010000003.1"/>
</dbReference>
<proteinExistence type="predicted"/>
<gene>
    <name evidence="1" type="ORF">HLB35_09180</name>
</gene>
<dbReference type="InterPro" id="IPR007711">
    <property type="entry name" value="HigB-1"/>
</dbReference>
<name>A0A7Y3XB06_9GAMM</name>